<reference evidence="6" key="1">
    <citation type="journal article" date="2019" name="Int. J. Syst. Evol. Microbiol.">
        <title>The Global Catalogue of Microorganisms (GCM) 10K type strain sequencing project: providing services to taxonomists for standard genome sequencing and annotation.</title>
        <authorList>
            <consortium name="The Broad Institute Genomics Platform"/>
            <consortium name="The Broad Institute Genome Sequencing Center for Infectious Disease"/>
            <person name="Wu L."/>
            <person name="Ma J."/>
        </authorList>
    </citation>
    <scope>NUCLEOTIDE SEQUENCE [LARGE SCALE GENOMIC DNA]</scope>
    <source>
        <strain evidence="6">CGMCC 4.7289</strain>
    </source>
</reference>
<evidence type="ECO:0000256" key="1">
    <source>
        <dbReference type="SAM" id="Coils"/>
    </source>
</evidence>
<gene>
    <name evidence="5" type="ORF">ACFOZ4_03360</name>
</gene>
<protein>
    <submittedName>
        <fullName evidence="5">Coiled-coil domain-containing protein</fullName>
    </submittedName>
</protein>
<name>A0ABV8LGK1_9ACTN</name>
<evidence type="ECO:0000256" key="2">
    <source>
        <dbReference type="SAM" id="MobiDB-lite"/>
    </source>
</evidence>
<dbReference type="InterPro" id="IPR058593">
    <property type="entry name" value="ARB_07466-like_C"/>
</dbReference>
<feature type="region of interest" description="Disordered" evidence="2">
    <location>
        <begin position="197"/>
        <end position="226"/>
    </location>
</feature>
<organism evidence="5 6">
    <name type="scientific">Hamadaea flava</name>
    <dbReference type="NCBI Taxonomy" id="1742688"/>
    <lineage>
        <taxon>Bacteria</taxon>
        <taxon>Bacillati</taxon>
        <taxon>Actinomycetota</taxon>
        <taxon>Actinomycetes</taxon>
        <taxon>Micromonosporales</taxon>
        <taxon>Micromonosporaceae</taxon>
        <taxon>Hamadaea</taxon>
    </lineage>
</organism>
<dbReference type="EMBL" id="JBHSAY010000003">
    <property type="protein sequence ID" value="MFC4129636.1"/>
    <property type="molecule type" value="Genomic_DNA"/>
</dbReference>
<feature type="domain" description="ARB-07466-like C-terminal" evidence="4">
    <location>
        <begin position="222"/>
        <end position="328"/>
    </location>
</feature>
<evidence type="ECO:0000259" key="4">
    <source>
        <dbReference type="Pfam" id="PF26571"/>
    </source>
</evidence>
<sequence length="337" mass="36732">MTLAALPRRWLAPLLALVVAVTLFVTPSGAYAEPDEGGNATQLIQNIEAASRGYLEAQDGLEASQYKQAALQKELVQVNAELTPLRKEVAAIAVEAYTNGRLTTIGAMLSASSSDSFLERATMLEEMNYREDDSLRKLTRLESKAKADKEAIDAEAAIQKAQKAEMKKRLDALELTLSKSGGRKAATGWLKIPAPKAIPTKRNADGSLPSESANVKDPTGTGGKITPRTKHALDEAKRVGFTRFTKCWRTQSWGEHPKGRACDYSVSVGGFEGVPNSSERIYGDKLAAFFIQNARALGVLYVIWYRMIWTPGAGWHNYSGCCGAAAEHQNHVHLSMY</sequence>
<accession>A0ABV8LGK1</accession>
<feature type="signal peptide" evidence="3">
    <location>
        <begin position="1"/>
        <end position="32"/>
    </location>
</feature>
<keyword evidence="3" id="KW-0732">Signal</keyword>
<dbReference type="Gene3D" id="6.10.250.3150">
    <property type="match status" value="1"/>
</dbReference>
<dbReference type="Proteomes" id="UP001595816">
    <property type="component" value="Unassembled WGS sequence"/>
</dbReference>
<proteinExistence type="predicted"/>
<feature type="coiled-coil region" evidence="1">
    <location>
        <begin position="144"/>
        <end position="176"/>
    </location>
</feature>
<keyword evidence="6" id="KW-1185">Reference proteome</keyword>
<feature type="chain" id="PRO_5045219872" evidence="3">
    <location>
        <begin position="33"/>
        <end position="337"/>
    </location>
</feature>
<evidence type="ECO:0000256" key="3">
    <source>
        <dbReference type="SAM" id="SignalP"/>
    </source>
</evidence>
<evidence type="ECO:0000313" key="6">
    <source>
        <dbReference type="Proteomes" id="UP001595816"/>
    </source>
</evidence>
<dbReference type="Pfam" id="PF26571">
    <property type="entry name" value="VldE"/>
    <property type="match status" value="1"/>
</dbReference>
<keyword evidence="1" id="KW-0175">Coiled coil</keyword>
<comment type="caution">
    <text evidence="5">The sequence shown here is derived from an EMBL/GenBank/DDBJ whole genome shotgun (WGS) entry which is preliminary data.</text>
</comment>
<dbReference type="RefSeq" id="WP_253759759.1">
    <property type="nucleotide sequence ID" value="NZ_JAMZDZ010000001.1"/>
</dbReference>
<evidence type="ECO:0000313" key="5">
    <source>
        <dbReference type="EMBL" id="MFC4129636.1"/>
    </source>
</evidence>